<dbReference type="GO" id="GO:0071555">
    <property type="term" value="P:cell wall organization"/>
    <property type="evidence" value="ECO:0007669"/>
    <property type="project" value="UniProtKB-KW"/>
</dbReference>
<organism evidence="15 16">
    <name type="scientific">Eiseniibacteriota bacterium</name>
    <dbReference type="NCBI Taxonomy" id="2212470"/>
    <lineage>
        <taxon>Bacteria</taxon>
        <taxon>Candidatus Eiseniibacteriota</taxon>
    </lineage>
</organism>
<dbReference type="GO" id="GO:0009252">
    <property type="term" value="P:peptidoglycan biosynthetic process"/>
    <property type="evidence" value="ECO:0007669"/>
    <property type="project" value="UniProtKB-KW"/>
</dbReference>
<comment type="catalytic activity">
    <reaction evidence="13 14">
        <text>di-trans,octa-cis-undecaprenyl diphosphate + H2O = di-trans,octa-cis-undecaprenyl phosphate + phosphate + H(+)</text>
        <dbReference type="Rhea" id="RHEA:28094"/>
        <dbReference type="ChEBI" id="CHEBI:15377"/>
        <dbReference type="ChEBI" id="CHEBI:15378"/>
        <dbReference type="ChEBI" id="CHEBI:43474"/>
        <dbReference type="ChEBI" id="CHEBI:58405"/>
        <dbReference type="ChEBI" id="CHEBI:60392"/>
        <dbReference type="EC" id="3.6.1.27"/>
    </reaction>
</comment>
<evidence type="ECO:0000256" key="13">
    <source>
        <dbReference type="ARBA" id="ARBA00047594"/>
    </source>
</evidence>
<evidence type="ECO:0000256" key="8">
    <source>
        <dbReference type="ARBA" id="ARBA00022989"/>
    </source>
</evidence>
<keyword evidence="10 14" id="KW-0046">Antibiotic resistance</keyword>
<evidence type="ECO:0000256" key="3">
    <source>
        <dbReference type="ARBA" id="ARBA00012374"/>
    </source>
</evidence>
<dbReference type="GO" id="GO:0005886">
    <property type="term" value="C:plasma membrane"/>
    <property type="evidence" value="ECO:0007669"/>
    <property type="project" value="UniProtKB-SubCell"/>
</dbReference>
<comment type="caution">
    <text evidence="15">The sequence shown here is derived from an EMBL/GenBank/DDBJ whole genome shotgun (WGS) entry which is preliminary data.</text>
</comment>
<feature type="transmembrane region" description="Helical" evidence="14">
    <location>
        <begin position="179"/>
        <end position="199"/>
    </location>
</feature>
<dbReference type="EMBL" id="JABDJR010000107">
    <property type="protein sequence ID" value="NNF05685.1"/>
    <property type="molecule type" value="Genomic_DNA"/>
</dbReference>
<gene>
    <name evidence="14" type="primary">uppP</name>
    <name evidence="15" type="ORF">HKN21_02885</name>
</gene>
<feature type="transmembrane region" description="Helical" evidence="14">
    <location>
        <begin position="39"/>
        <end position="60"/>
    </location>
</feature>
<dbReference type="HAMAP" id="MF_01006">
    <property type="entry name" value="Undec_diphosphatase"/>
    <property type="match status" value="1"/>
</dbReference>
<comment type="function">
    <text evidence="14">Catalyzes the dephosphorylation of undecaprenyl diphosphate (UPP). Confers resistance to bacitracin.</text>
</comment>
<evidence type="ECO:0000256" key="2">
    <source>
        <dbReference type="ARBA" id="ARBA00010621"/>
    </source>
</evidence>
<dbReference type="GO" id="GO:0050380">
    <property type="term" value="F:undecaprenyl-diphosphatase activity"/>
    <property type="evidence" value="ECO:0007669"/>
    <property type="project" value="UniProtKB-UniRule"/>
</dbReference>
<evidence type="ECO:0000256" key="10">
    <source>
        <dbReference type="ARBA" id="ARBA00023251"/>
    </source>
</evidence>
<accession>A0A7Y2E951</accession>
<evidence type="ECO:0000313" key="15">
    <source>
        <dbReference type="EMBL" id="NNF05685.1"/>
    </source>
</evidence>
<evidence type="ECO:0000256" key="14">
    <source>
        <dbReference type="HAMAP-Rule" id="MF_01006"/>
    </source>
</evidence>
<name>A0A7Y2E951_UNCEI</name>
<keyword evidence="14" id="KW-0961">Cell wall biogenesis/degradation</keyword>
<evidence type="ECO:0000256" key="1">
    <source>
        <dbReference type="ARBA" id="ARBA00004651"/>
    </source>
</evidence>
<dbReference type="AlphaFoldDB" id="A0A7Y2E951"/>
<keyword evidence="7 14" id="KW-0378">Hydrolase</keyword>
<comment type="subcellular location">
    <subcellularLocation>
        <location evidence="1 14">Cell membrane</location>
        <topology evidence="1 14">Multi-pass membrane protein</topology>
    </subcellularLocation>
</comment>
<dbReference type="EC" id="3.6.1.27" evidence="3 14"/>
<keyword evidence="5 14" id="KW-1003">Cell membrane</keyword>
<reference evidence="15 16" key="1">
    <citation type="submission" date="2020-03" db="EMBL/GenBank/DDBJ databases">
        <title>Metabolic flexibility allows generalist bacteria to become dominant in a frequently disturbed ecosystem.</title>
        <authorList>
            <person name="Chen Y.-J."/>
            <person name="Leung P.M."/>
            <person name="Bay S.K."/>
            <person name="Hugenholtz P."/>
            <person name="Kessler A.J."/>
            <person name="Shelley G."/>
            <person name="Waite D.W."/>
            <person name="Cook P.L."/>
            <person name="Greening C."/>
        </authorList>
    </citation>
    <scope>NUCLEOTIDE SEQUENCE [LARGE SCALE GENOMIC DNA]</scope>
    <source>
        <strain evidence="15">SS_bin_28</strain>
    </source>
</reference>
<dbReference type="PANTHER" id="PTHR30622:SF2">
    <property type="entry name" value="UNDECAPRENYL-DIPHOSPHATASE"/>
    <property type="match status" value="1"/>
</dbReference>
<keyword evidence="8 14" id="KW-1133">Transmembrane helix</keyword>
<dbReference type="PANTHER" id="PTHR30622">
    <property type="entry name" value="UNDECAPRENYL-DIPHOSPHATASE"/>
    <property type="match status" value="1"/>
</dbReference>
<dbReference type="GO" id="GO:0046677">
    <property type="term" value="P:response to antibiotic"/>
    <property type="evidence" value="ECO:0007669"/>
    <property type="project" value="UniProtKB-UniRule"/>
</dbReference>
<dbReference type="Pfam" id="PF02673">
    <property type="entry name" value="BacA"/>
    <property type="match status" value="1"/>
</dbReference>
<keyword evidence="14" id="KW-0133">Cell shape</keyword>
<keyword evidence="9 14" id="KW-0472">Membrane</keyword>
<evidence type="ECO:0000256" key="12">
    <source>
        <dbReference type="ARBA" id="ARBA00032932"/>
    </source>
</evidence>
<evidence type="ECO:0000256" key="5">
    <source>
        <dbReference type="ARBA" id="ARBA00022475"/>
    </source>
</evidence>
<evidence type="ECO:0000256" key="9">
    <source>
        <dbReference type="ARBA" id="ARBA00023136"/>
    </source>
</evidence>
<feature type="transmembrane region" description="Helical" evidence="14">
    <location>
        <begin position="211"/>
        <end position="232"/>
    </location>
</feature>
<keyword evidence="14" id="KW-0573">Peptidoglycan synthesis</keyword>
<feature type="transmembrane region" description="Helical" evidence="14">
    <location>
        <begin position="81"/>
        <end position="101"/>
    </location>
</feature>
<evidence type="ECO:0000256" key="7">
    <source>
        <dbReference type="ARBA" id="ARBA00022801"/>
    </source>
</evidence>
<comment type="similarity">
    <text evidence="2 14">Belongs to the UppP family.</text>
</comment>
<feature type="transmembrane region" description="Helical" evidence="14">
    <location>
        <begin position="238"/>
        <end position="258"/>
    </location>
</feature>
<proteinExistence type="inferred from homology"/>
<evidence type="ECO:0000256" key="11">
    <source>
        <dbReference type="ARBA" id="ARBA00032707"/>
    </source>
</evidence>
<dbReference type="Proteomes" id="UP000547674">
    <property type="component" value="Unassembled WGS sequence"/>
</dbReference>
<keyword evidence="6 14" id="KW-0812">Transmembrane</keyword>
<feature type="transmembrane region" description="Helical" evidence="14">
    <location>
        <begin position="107"/>
        <end position="128"/>
    </location>
</feature>
<evidence type="ECO:0000256" key="6">
    <source>
        <dbReference type="ARBA" id="ARBA00022692"/>
    </source>
</evidence>
<protein>
    <recommendedName>
        <fullName evidence="4 14">Undecaprenyl-diphosphatase</fullName>
        <ecNumber evidence="3 14">3.6.1.27</ecNumber>
    </recommendedName>
    <alternativeName>
        <fullName evidence="12 14">Bacitracin resistance protein</fullName>
    </alternativeName>
    <alternativeName>
        <fullName evidence="11 14">Undecaprenyl pyrophosphate phosphatase</fullName>
    </alternativeName>
</protein>
<dbReference type="InterPro" id="IPR003824">
    <property type="entry name" value="UppP"/>
</dbReference>
<dbReference type="GO" id="GO:0008360">
    <property type="term" value="P:regulation of cell shape"/>
    <property type="evidence" value="ECO:0007669"/>
    <property type="project" value="UniProtKB-KW"/>
</dbReference>
<sequence length="259" mass="27466">MSLLESVILGLVQGLTEFLPVSSSGHLVLVGQFMDLERVGLGFEVWVHLATLVAVTVALHKDLVSMAKSVLPGATDRSEGLNLWKCVIIGTIPAAIFGILAKDTIESAFGSVKLVGVDLIITGFILLLSRFFPGGNKKLTVGRALLIGTAQALAIFPGISRSGSTLTAGLILGLRGVDATRFSFLLAFPAILGAAVLEFGSLKSLGETQPWILVGSFLAASISGYVAIRIVWKVMERGRLFAFAPYCFLIGLWVVFFVG</sequence>
<evidence type="ECO:0000313" key="16">
    <source>
        <dbReference type="Proteomes" id="UP000547674"/>
    </source>
</evidence>
<comment type="miscellaneous">
    <text evidence="14">Bacitracin is thought to be involved in the inhibition of peptidoglycan synthesis by sequestering undecaprenyl diphosphate, thereby reducing the pool of lipid carrier available.</text>
</comment>
<evidence type="ECO:0000256" key="4">
    <source>
        <dbReference type="ARBA" id="ARBA00021581"/>
    </source>
</evidence>